<evidence type="ECO:0000313" key="2">
    <source>
        <dbReference type="Proteomes" id="UP000789525"/>
    </source>
</evidence>
<protein>
    <submittedName>
        <fullName evidence="1">5576_t:CDS:1</fullName>
    </submittedName>
</protein>
<keyword evidence="2" id="KW-1185">Reference proteome</keyword>
<accession>A0ACA9N3I6</accession>
<dbReference type="Proteomes" id="UP000789525">
    <property type="component" value="Unassembled WGS sequence"/>
</dbReference>
<comment type="caution">
    <text evidence="1">The sequence shown here is derived from an EMBL/GenBank/DDBJ whole genome shotgun (WGS) entry which is preliminary data.</text>
</comment>
<evidence type="ECO:0000313" key="1">
    <source>
        <dbReference type="EMBL" id="CAG8631557.1"/>
    </source>
</evidence>
<dbReference type="EMBL" id="CAJVPT010018140">
    <property type="protein sequence ID" value="CAG8631557.1"/>
    <property type="molecule type" value="Genomic_DNA"/>
</dbReference>
<proteinExistence type="predicted"/>
<gene>
    <name evidence="1" type="ORF">ACOLOM_LOCUS7649</name>
</gene>
<name>A0ACA9N3I6_9GLOM</name>
<organism evidence="1 2">
    <name type="scientific">Acaulospora colombiana</name>
    <dbReference type="NCBI Taxonomy" id="27376"/>
    <lineage>
        <taxon>Eukaryota</taxon>
        <taxon>Fungi</taxon>
        <taxon>Fungi incertae sedis</taxon>
        <taxon>Mucoromycota</taxon>
        <taxon>Glomeromycotina</taxon>
        <taxon>Glomeromycetes</taxon>
        <taxon>Diversisporales</taxon>
        <taxon>Acaulosporaceae</taxon>
        <taxon>Acaulospora</taxon>
    </lineage>
</organism>
<feature type="non-terminal residue" evidence="1">
    <location>
        <position position="1"/>
    </location>
</feature>
<sequence length="224" mass="25141">ALFLATLSAALLSYSNDIISNRGTEKKGDPFITGGFTVAISLCMGAALSSYLPTSGLFTSRHMLLLDRQKSKAFYHSKRILDGPLYSEATPKKQSNHSLPMLSKMFPRPFPKHSNHDILHFEVPLTSEELCIIRRFEQGVSVCQWVGESFLCLGFCVMFGTLVILSWTEQKTWIALLITVLLSLLVMTVLGVFWMAATSHMNLLIDYRNQSKNRTRIFPSSETV</sequence>
<reference evidence="1" key="1">
    <citation type="submission" date="2021-06" db="EMBL/GenBank/DDBJ databases">
        <authorList>
            <person name="Kallberg Y."/>
            <person name="Tangrot J."/>
            <person name="Rosling A."/>
        </authorList>
    </citation>
    <scope>NUCLEOTIDE SEQUENCE</scope>
    <source>
        <strain evidence="1">CL356</strain>
    </source>
</reference>